<dbReference type="Gene3D" id="1.20.1250.20">
    <property type="entry name" value="MFS general substrate transporter like domains"/>
    <property type="match status" value="1"/>
</dbReference>
<dbReference type="PANTHER" id="PTHR23513">
    <property type="entry name" value="INTEGRAL MEMBRANE EFFLUX PROTEIN-RELATED"/>
    <property type="match status" value="1"/>
</dbReference>
<evidence type="ECO:0000313" key="8">
    <source>
        <dbReference type="EMBL" id="MBK1659280.1"/>
    </source>
</evidence>
<name>A0ABS1CXL5_9PROT</name>
<feature type="transmembrane region" description="Helical" evidence="7">
    <location>
        <begin position="353"/>
        <end position="375"/>
    </location>
</feature>
<evidence type="ECO:0008006" key="10">
    <source>
        <dbReference type="Google" id="ProtNLM"/>
    </source>
</evidence>
<dbReference type="Proteomes" id="UP000697995">
    <property type="component" value="Unassembled WGS sequence"/>
</dbReference>
<keyword evidence="9" id="KW-1185">Reference proteome</keyword>
<dbReference type="SUPFAM" id="SSF103473">
    <property type="entry name" value="MFS general substrate transporter"/>
    <property type="match status" value="1"/>
</dbReference>
<keyword evidence="3" id="KW-1003">Cell membrane</keyword>
<feature type="transmembrane region" description="Helical" evidence="7">
    <location>
        <begin position="86"/>
        <end position="106"/>
    </location>
</feature>
<feature type="transmembrane region" description="Helical" evidence="7">
    <location>
        <begin position="24"/>
        <end position="47"/>
    </location>
</feature>
<evidence type="ECO:0000256" key="1">
    <source>
        <dbReference type="ARBA" id="ARBA00004651"/>
    </source>
</evidence>
<evidence type="ECO:0000256" key="7">
    <source>
        <dbReference type="SAM" id="Phobius"/>
    </source>
</evidence>
<dbReference type="Pfam" id="PF05977">
    <property type="entry name" value="MFS_3"/>
    <property type="match status" value="1"/>
</dbReference>
<dbReference type="InterPro" id="IPR036259">
    <property type="entry name" value="MFS_trans_sf"/>
</dbReference>
<gene>
    <name evidence="8" type="ORF">CKO45_13645</name>
</gene>
<comment type="caution">
    <text evidence="8">The sequence shown here is derived from an EMBL/GenBank/DDBJ whole genome shotgun (WGS) entry which is preliminary data.</text>
</comment>
<evidence type="ECO:0000256" key="6">
    <source>
        <dbReference type="ARBA" id="ARBA00023136"/>
    </source>
</evidence>
<feature type="transmembrane region" description="Helical" evidence="7">
    <location>
        <begin position="229"/>
        <end position="253"/>
    </location>
</feature>
<protein>
    <recommendedName>
        <fullName evidence="10">MFS transporter</fullName>
    </recommendedName>
</protein>
<evidence type="ECO:0000313" key="9">
    <source>
        <dbReference type="Proteomes" id="UP000697995"/>
    </source>
</evidence>
<evidence type="ECO:0000256" key="3">
    <source>
        <dbReference type="ARBA" id="ARBA00022475"/>
    </source>
</evidence>
<dbReference type="RefSeq" id="WP_133218522.1">
    <property type="nucleotide sequence ID" value="NZ_NRSG01000093.1"/>
</dbReference>
<dbReference type="PANTHER" id="PTHR23513:SF11">
    <property type="entry name" value="STAPHYLOFERRIN A TRANSPORTER"/>
    <property type="match status" value="1"/>
</dbReference>
<reference evidence="8 9" key="1">
    <citation type="journal article" date="2020" name="Microorganisms">
        <title>Osmotic Adaptation and Compatible Solute Biosynthesis of Phototrophic Bacteria as Revealed from Genome Analyses.</title>
        <authorList>
            <person name="Imhoff J.F."/>
            <person name="Rahn T."/>
            <person name="Kunzel S."/>
            <person name="Keller A."/>
            <person name="Neulinger S.C."/>
        </authorList>
    </citation>
    <scope>NUCLEOTIDE SEQUENCE [LARGE SCALE GENOMIC DNA]</scope>
    <source>
        <strain evidence="8 9">DSM 15382</strain>
    </source>
</reference>
<organism evidence="8 9">
    <name type="scientific">Paracraurococcus ruber</name>
    <dbReference type="NCBI Taxonomy" id="77675"/>
    <lineage>
        <taxon>Bacteria</taxon>
        <taxon>Pseudomonadati</taxon>
        <taxon>Pseudomonadota</taxon>
        <taxon>Alphaproteobacteria</taxon>
        <taxon>Acetobacterales</taxon>
        <taxon>Roseomonadaceae</taxon>
        <taxon>Paracraurococcus</taxon>
    </lineage>
</organism>
<keyword evidence="6 7" id="KW-0472">Membrane</keyword>
<feature type="transmembrane region" description="Helical" evidence="7">
    <location>
        <begin position="318"/>
        <end position="341"/>
    </location>
</feature>
<keyword evidence="5 7" id="KW-1133">Transmembrane helix</keyword>
<evidence type="ECO:0000256" key="2">
    <source>
        <dbReference type="ARBA" id="ARBA00022448"/>
    </source>
</evidence>
<feature type="transmembrane region" description="Helical" evidence="7">
    <location>
        <begin position="381"/>
        <end position="403"/>
    </location>
</feature>
<keyword evidence="4 7" id="KW-0812">Transmembrane</keyword>
<evidence type="ECO:0000256" key="5">
    <source>
        <dbReference type="ARBA" id="ARBA00022989"/>
    </source>
</evidence>
<accession>A0ABS1CXL5</accession>
<feature type="transmembrane region" description="Helical" evidence="7">
    <location>
        <begin position="291"/>
        <end position="312"/>
    </location>
</feature>
<dbReference type="EMBL" id="NRSG01000093">
    <property type="protein sequence ID" value="MBK1659280.1"/>
    <property type="molecule type" value="Genomic_DNA"/>
</dbReference>
<keyword evidence="2" id="KW-0813">Transport</keyword>
<feature type="transmembrane region" description="Helical" evidence="7">
    <location>
        <begin position="265"/>
        <end position="284"/>
    </location>
</feature>
<dbReference type="CDD" id="cd06173">
    <property type="entry name" value="MFS_MefA_like"/>
    <property type="match status" value="1"/>
</dbReference>
<dbReference type="InterPro" id="IPR010290">
    <property type="entry name" value="TM_effector"/>
</dbReference>
<feature type="transmembrane region" description="Helical" evidence="7">
    <location>
        <begin position="171"/>
        <end position="196"/>
    </location>
</feature>
<proteinExistence type="predicted"/>
<sequence>MPRDADHAVHPLRRLLGLPAFRRLWAVGGLANAMRWVETLIAAIWTFEATGSALAVSLVALMRALPLLLLGAAAGALAEMLDRKRLLMAGQAANAVGVLAVLALALTGRLEVWHLAAQGFLGGLVWTGEMASRRRMLTEVAGERDVVTAVAFDSLTSNTTRMAGPLLGGAIYQWLGLPAGFALSAACYAVTFALLAGVPHAQARRRFGPRLLLAEMAEALRVVRRMKPLWAVILITIAMNVFGFCFIAVLPAYGTLAFAASPVQIGLLTAAEPAGALLAGLVMATRRGVPLSPALMLAGGGFFLLCLLLLAAAPSLPLAIAALMLGGIGTALFAALQTALPVTQAPAEARSRVLGLVTTCIGLGPAGQLSIGWLADATSPATASPVMACLGLLMVAATAAITLRR</sequence>
<evidence type="ECO:0000256" key="4">
    <source>
        <dbReference type="ARBA" id="ARBA00022692"/>
    </source>
</evidence>
<comment type="subcellular location">
    <subcellularLocation>
        <location evidence="1">Cell membrane</location>
        <topology evidence="1">Multi-pass membrane protein</topology>
    </subcellularLocation>
</comment>
<feature type="transmembrane region" description="Helical" evidence="7">
    <location>
        <begin position="53"/>
        <end position="74"/>
    </location>
</feature>